<feature type="compositionally biased region" description="Basic and acidic residues" evidence="1">
    <location>
        <begin position="54"/>
        <end position="96"/>
    </location>
</feature>
<organism evidence="4 5">
    <name type="scientific">Musicola paradisiaca (strain Ech703)</name>
    <name type="common">Dickeya paradisiaca</name>
    <name type="synonym">Dickeya dadantii</name>
    <dbReference type="NCBI Taxonomy" id="579405"/>
    <lineage>
        <taxon>Bacteria</taxon>
        <taxon>Pseudomonadati</taxon>
        <taxon>Pseudomonadota</taxon>
        <taxon>Gammaproteobacteria</taxon>
        <taxon>Enterobacterales</taxon>
        <taxon>Pectobacteriaceae</taxon>
        <taxon>Musicola</taxon>
    </lineage>
</organism>
<dbReference type="eggNOG" id="COG5455">
    <property type="taxonomic scope" value="Bacteria"/>
</dbReference>
<keyword evidence="2" id="KW-0472">Membrane</keyword>
<dbReference type="AlphaFoldDB" id="C6C6N2"/>
<dbReference type="RefSeq" id="WP_012763774.1">
    <property type="nucleotide sequence ID" value="NC_012880.1"/>
</dbReference>
<feature type="signal peptide" evidence="3">
    <location>
        <begin position="1"/>
        <end position="18"/>
    </location>
</feature>
<sequence length="156" mass="17331">MKKAALALFICTVVISNAFVPASYAEGPGDNRAPQQQPWNPGNPGNPGNQGQGRQDHTGHDQGRPEARNDHGPGRQDHRAGPPQREHFAFGGHDFRRGHPVPRDFRWDQYRMDDWRGRGLYAPPSGYRWAYIDGNYVLIAVATGIITSIILNSALH</sequence>
<evidence type="ECO:0000256" key="1">
    <source>
        <dbReference type="SAM" id="MobiDB-lite"/>
    </source>
</evidence>
<dbReference type="Proteomes" id="UP000002734">
    <property type="component" value="Chromosome"/>
</dbReference>
<dbReference type="HOGENOM" id="CLU_102089_0_0_6"/>
<feature type="chain" id="PRO_5002963001" evidence="3">
    <location>
        <begin position="19"/>
        <end position="156"/>
    </location>
</feature>
<dbReference type="InterPro" id="IPR024572">
    <property type="entry name" value="RcnB"/>
</dbReference>
<evidence type="ECO:0000313" key="4">
    <source>
        <dbReference type="EMBL" id="ACS83951.1"/>
    </source>
</evidence>
<proteinExistence type="predicted"/>
<accession>C6C6N2</accession>
<feature type="compositionally biased region" description="Low complexity" evidence="1">
    <location>
        <begin position="34"/>
        <end position="53"/>
    </location>
</feature>
<evidence type="ECO:0000256" key="2">
    <source>
        <dbReference type="SAM" id="Phobius"/>
    </source>
</evidence>
<dbReference type="Gene3D" id="3.10.450.160">
    <property type="entry name" value="inner membrane protein cigr"/>
    <property type="match status" value="1"/>
</dbReference>
<evidence type="ECO:0000256" key="3">
    <source>
        <dbReference type="SAM" id="SignalP"/>
    </source>
</evidence>
<protein>
    <submittedName>
        <fullName evidence="4">Uncharacterized protein</fullName>
    </submittedName>
</protein>
<feature type="region of interest" description="Disordered" evidence="1">
    <location>
        <begin position="26"/>
        <end position="96"/>
    </location>
</feature>
<dbReference type="STRING" id="579405.Dd703_0132"/>
<dbReference type="Pfam" id="PF11776">
    <property type="entry name" value="RcnB"/>
    <property type="match status" value="1"/>
</dbReference>
<keyword evidence="2" id="KW-0812">Transmembrane</keyword>
<reference evidence="4" key="1">
    <citation type="submission" date="2009-06" db="EMBL/GenBank/DDBJ databases">
        <title>Complete sequence of Dickeya dadantii Ech703.</title>
        <authorList>
            <consortium name="US DOE Joint Genome Institute"/>
            <person name="Lucas S."/>
            <person name="Copeland A."/>
            <person name="Lapidus A."/>
            <person name="Glavina del Rio T."/>
            <person name="Dalin E."/>
            <person name="Tice H."/>
            <person name="Bruce D."/>
            <person name="Goodwin L."/>
            <person name="Pitluck S."/>
            <person name="Chertkov O."/>
            <person name="Brettin T."/>
            <person name="Detter J.C."/>
            <person name="Han C."/>
            <person name="Larimer F."/>
            <person name="Land M."/>
            <person name="Hauser L."/>
            <person name="Kyrpides N."/>
            <person name="Mikhailova N."/>
            <person name="Balakrishnan V."/>
            <person name="Glasner J."/>
            <person name="Perna N.T."/>
        </authorList>
    </citation>
    <scope>NUCLEOTIDE SEQUENCE [LARGE SCALE GENOMIC DNA]</scope>
    <source>
        <strain evidence="4">Ech703</strain>
    </source>
</reference>
<keyword evidence="5" id="KW-1185">Reference proteome</keyword>
<dbReference type="KEGG" id="dda:Dd703_0132"/>
<gene>
    <name evidence="4" type="ordered locus">Dd703_0132</name>
</gene>
<name>C6C6N2_MUSP7</name>
<dbReference type="EMBL" id="CP001654">
    <property type="protein sequence ID" value="ACS83951.1"/>
    <property type="molecule type" value="Genomic_DNA"/>
</dbReference>
<evidence type="ECO:0000313" key="5">
    <source>
        <dbReference type="Proteomes" id="UP000002734"/>
    </source>
</evidence>
<feature type="transmembrane region" description="Helical" evidence="2">
    <location>
        <begin position="136"/>
        <end position="155"/>
    </location>
</feature>
<keyword evidence="2" id="KW-1133">Transmembrane helix</keyword>
<keyword evidence="3" id="KW-0732">Signal</keyword>